<dbReference type="GO" id="GO:0005886">
    <property type="term" value="C:plasma membrane"/>
    <property type="evidence" value="ECO:0007669"/>
    <property type="project" value="TreeGrafter"/>
</dbReference>
<comment type="caution">
    <text evidence="2">The sequence shown here is derived from an EMBL/GenBank/DDBJ whole genome shotgun (WGS) entry which is preliminary data.</text>
</comment>
<evidence type="ECO:0000313" key="3">
    <source>
        <dbReference type="Proteomes" id="UP000024635"/>
    </source>
</evidence>
<dbReference type="AlphaFoldDB" id="A0A016S392"/>
<dbReference type="Proteomes" id="UP000024635">
    <property type="component" value="Unassembled WGS sequence"/>
</dbReference>
<protein>
    <recommendedName>
        <fullName evidence="1">Peptidase M13 C-terminal domain-containing protein</fullName>
    </recommendedName>
</protein>
<sequence length="220" mass="24505">MVVFDTRSLNGTRIWLSDKQLLDACLQICLSSCAVSALRRPVSFFLLYPSGFRKYVETRRAFNYGAMGSIIGHEVMHGFDNLGKDYDTDGNMRRWLSDEWQKKFDERARCFVKQYDNTSVLLYTDKGAFRTYLKSNGTLTLSENLADYGGLQLAFKSVMIFGSAAMALSKAVFSTSRRNPGRGRSSIEMLILYKALVPSVHSGMAGETVPNAAQVGTPST</sequence>
<proteinExistence type="predicted"/>
<dbReference type="Pfam" id="PF01431">
    <property type="entry name" value="Peptidase_M13"/>
    <property type="match status" value="1"/>
</dbReference>
<dbReference type="OrthoDB" id="5873741at2759"/>
<dbReference type="PRINTS" id="PR00786">
    <property type="entry name" value="NEPRILYSIN"/>
</dbReference>
<evidence type="ECO:0000313" key="2">
    <source>
        <dbReference type="EMBL" id="EYB84719.1"/>
    </source>
</evidence>
<accession>A0A016S392</accession>
<dbReference type="PANTHER" id="PTHR11733">
    <property type="entry name" value="ZINC METALLOPROTEASE FAMILY M13 NEPRILYSIN-RELATED"/>
    <property type="match status" value="1"/>
</dbReference>
<dbReference type="STRING" id="53326.A0A016S392"/>
<name>A0A016S392_9BILA</name>
<dbReference type="PROSITE" id="PS51885">
    <property type="entry name" value="NEPRILYSIN"/>
    <property type="match status" value="1"/>
</dbReference>
<organism evidence="2 3">
    <name type="scientific">Ancylostoma ceylanicum</name>
    <dbReference type="NCBI Taxonomy" id="53326"/>
    <lineage>
        <taxon>Eukaryota</taxon>
        <taxon>Metazoa</taxon>
        <taxon>Ecdysozoa</taxon>
        <taxon>Nematoda</taxon>
        <taxon>Chromadorea</taxon>
        <taxon>Rhabditida</taxon>
        <taxon>Rhabditina</taxon>
        <taxon>Rhabditomorpha</taxon>
        <taxon>Strongyloidea</taxon>
        <taxon>Ancylostomatidae</taxon>
        <taxon>Ancylostomatinae</taxon>
        <taxon>Ancylostoma</taxon>
    </lineage>
</organism>
<dbReference type="Gene3D" id="3.40.390.10">
    <property type="entry name" value="Collagenase (Catalytic Domain)"/>
    <property type="match status" value="1"/>
</dbReference>
<dbReference type="GO" id="GO:0016485">
    <property type="term" value="P:protein processing"/>
    <property type="evidence" value="ECO:0007669"/>
    <property type="project" value="TreeGrafter"/>
</dbReference>
<dbReference type="InterPro" id="IPR018497">
    <property type="entry name" value="Peptidase_M13_C"/>
</dbReference>
<feature type="domain" description="Peptidase M13 C-terminal" evidence="1">
    <location>
        <begin position="58"/>
        <end position="157"/>
    </location>
</feature>
<dbReference type="PANTHER" id="PTHR11733:SF237">
    <property type="entry name" value="NEPRILYSIN-LIKE 4"/>
    <property type="match status" value="1"/>
</dbReference>
<reference evidence="3" key="1">
    <citation type="journal article" date="2015" name="Nat. Genet.">
        <title>The genome and transcriptome of the zoonotic hookworm Ancylostoma ceylanicum identify infection-specific gene families.</title>
        <authorList>
            <person name="Schwarz E.M."/>
            <person name="Hu Y."/>
            <person name="Antoshechkin I."/>
            <person name="Miller M.M."/>
            <person name="Sternberg P.W."/>
            <person name="Aroian R.V."/>
        </authorList>
    </citation>
    <scope>NUCLEOTIDE SEQUENCE</scope>
    <source>
        <strain evidence="3">HY135</strain>
    </source>
</reference>
<dbReference type="SUPFAM" id="SSF55486">
    <property type="entry name" value="Metalloproteases ('zincins'), catalytic domain"/>
    <property type="match status" value="1"/>
</dbReference>
<evidence type="ECO:0000259" key="1">
    <source>
        <dbReference type="Pfam" id="PF01431"/>
    </source>
</evidence>
<dbReference type="InterPro" id="IPR000718">
    <property type="entry name" value="Peptidase_M13"/>
</dbReference>
<dbReference type="InterPro" id="IPR024079">
    <property type="entry name" value="MetalloPept_cat_dom_sf"/>
</dbReference>
<dbReference type="EMBL" id="JARK01001647">
    <property type="protein sequence ID" value="EYB84719.1"/>
    <property type="molecule type" value="Genomic_DNA"/>
</dbReference>
<keyword evidence="3" id="KW-1185">Reference proteome</keyword>
<gene>
    <name evidence="2" type="primary">Acey_s0311.g2142</name>
    <name evidence="2" type="ORF">Y032_0311g2142</name>
</gene>
<dbReference type="GO" id="GO:0004222">
    <property type="term" value="F:metalloendopeptidase activity"/>
    <property type="evidence" value="ECO:0007669"/>
    <property type="project" value="InterPro"/>
</dbReference>